<name>A0A936YU12_9HYPH</name>
<evidence type="ECO:0000313" key="2">
    <source>
        <dbReference type="Proteomes" id="UP000633219"/>
    </source>
</evidence>
<organism evidence="1 2">
    <name type="scientific">Rhizobium setariae</name>
    <dbReference type="NCBI Taxonomy" id="2801340"/>
    <lineage>
        <taxon>Bacteria</taxon>
        <taxon>Pseudomonadati</taxon>
        <taxon>Pseudomonadota</taxon>
        <taxon>Alphaproteobacteria</taxon>
        <taxon>Hyphomicrobiales</taxon>
        <taxon>Rhizobiaceae</taxon>
        <taxon>Rhizobium/Agrobacterium group</taxon>
        <taxon>Rhizobium</taxon>
    </lineage>
</organism>
<sequence>MLLGRVDGLINGNVCGWSFNSEAPTEHLVIRVMQGAKAVASGVANIPRADLPGAGIGDGDHSFKIPLPSDITRLDGLAVIAQSAIAGEIALPTGHDSDRRLDQLFSAFSSQYEEALFALKAELDATKKLCQTLEKQTADQGYETPAGVAERLARLESRMEAAEVFFVRIDETVRRLAEDARKTKRKRIFGIF</sequence>
<reference evidence="1" key="1">
    <citation type="submission" date="2021-01" db="EMBL/GenBank/DDBJ databases">
        <title>Rhizobium sp. strain KVB221 16S ribosomal RNA gene Genome sequencing and assembly.</title>
        <authorList>
            <person name="Kang M."/>
        </authorList>
    </citation>
    <scope>NUCLEOTIDE SEQUENCE</scope>
    <source>
        <strain evidence="1">KVB221</strain>
    </source>
</reference>
<evidence type="ECO:0000313" key="1">
    <source>
        <dbReference type="EMBL" id="MBL0374972.1"/>
    </source>
</evidence>
<accession>A0A936YU12</accession>
<dbReference type="AlphaFoldDB" id="A0A936YU12"/>
<dbReference type="EMBL" id="JAEQNC010000017">
    <property type="protein sequence ID" value="MBL0374972.1"/>
    <property type="molecule type" value="Genomic_DNA"/>
</dbReference>
<protein>
    <submittedName>
        <fullName evidence="1">Uncharacterized protein</fullName>
    </submittedName>
</protein>
<gene>
    <name evidence="1" type="ORF">JJB09_23440</name>
</gene>
<comment type="caution">
    <text evidence="1">The sequence shown here is derived from an EMBL/GenBank/DDBJ whole genome shotgun (WGS) entry which is preliminary data.</text>
</comment>
<dbReference type="Proteomes" id="UP000633219">
    <property type="component" value="Unassembled WGS sequence"/>
</dbReference>
<dbReference type="RefSeq" id="WP_201663522.1">
    <property type="nucleotide sequence ID" value="NZ_JAEQNC010000017.1"/>
</dbReference>
<keyword evidence="2" id="KW-1185">Reference proteome</keyword>
<proteinExistence type="predicted"/>